<feature type="transmembrane region" description="Helical" evidence="2">
    <location>
        <begin position="33"/>
        <end position="60"/>
    </location>
</feature>
<sequence length="101" mass="10955">MSLGIHMVIHDRRTDRRGVALGVLLMRVDQDPILFRAATVLTPATTGAALVLLTTAAMLIPAARRITRTEDLRYEQGRFSGTAGRSAAPIGRLGGWDEIQT</sequence>
<organism evidence="3 4">
    <name type="scientific">Actinoplanes siamensis</name>
    <dbReference type="NCBI Taxonomy" id="1223317"/>
    <lineage>
        <taxon>Bacteria</taxon>
        <taxon>Bacillati</taxon>
        <taxon>Actinomycetota</taxon>
        <taxon>Actinomycetes</taxon>
        <taxon>Micromonosporales</taxon>
        <taxon>Micromonosporaceae</taxon>
        <taxon>Actinoplanes</taxon>
    </lineage>
</organism>
<evidence type="ECO:0000313" key="3">
    <source>
        <dbReference type="EMBL" id="GIF08289.1"/>
    </source>
</evidence>
<keyword evidence="2" id="KW-0472">Membrane</keyword>
<accession>A0A919TN48</accession>
<feature type="region of interest" description="Disordered" evidence="1">
    <location>
        <begin position="81"/>
        <end position="101"/>
    </location>
</feature>
<comment type="caution">
    <text evidence="3">The sequence shown here is derived from an EMBL/GenBank/DDBJ whole genome shotgun (WGS) entry which is preliminary data.</text>
</comment>
<gene>
    <name evidence="3" type="ORF">Asi03nite_58270</name>
</gene>
<reference evidence="3" key="1">
    <citation type="submission" date="2021-01" db="EMBL/GenBank/DDBJ databases">
        <title>Whole genome shotgun sequence of Actinoplanes siamensis NBRC 109076.</title>
        <authorList>
            <person name="Komaki H."/>
            <person name="Tamura T."/>
        </authorList>
    </citation>
    <scope>NUCLEOTIDE SEQUENCE</scope>
    <source>
        <strain evidence="3">NBRC 109076</strain>
    </source>
</reference>
<keyword evidence="2" id="KW-1133">Transmembrane helix</keyword>
<evidence type="ECO:0000256" key="1">
    <source>
        <dbReference type="SAM" id="MobiDB-lite"/>
    </source>
</evidence>
<evidence type="ECO:0000256" key="2">
    <source>
        <dbReference type="SAM" id="Phobius"/>
    </source>
</evidence>
<protein>
    <submittedName>
        <fullName evidence="3">Uncharacterized protein</fullName>
    </submittedName>
</protein>
<evidence type="ECO:0000313" key="4">
    <source>
        <dbReference type="Proteomes" id="UP000629619"/>
    </source>
</evidence>
<dbReference type="EMBL" id="BOMW01000061">
    <property type="protein sequence ID" value="GIF08289.1"/>
    <property type="molecule type" value="Genomic_DNA"/>
</dbReference>
<proteinExistence type="predicted"/>
<dbReference type="AlphaFoldDB" id="A0A919TN48"/>
<dbReference type="Proteomes" id="UP000629619">
    <property type="component" value="Unassembled WGS sequence"/>
</dbReference>
<name>A0A919TN48_9ACTN</name>
<keyword evidence="2" id="KW-0812">Transmembrane</keyword>
<keyword evidence="4" id="KW-1185">Reference proteome</keyword>